<proteinExistence type="predicted"/>
<protein>
    <submittedName>
        <fullName evidence="1">Uncharacterized protein</fullName>
    </submittedName>
</protein>
<dbReference type="Proteomes" id="UP000093943">
    <property type="component" value="Unassembled WGS sequence"/>
</dbReference>
<evidence type="ECO:0000313" key="2">
    <source>
        <dbReference type="Proteomes" id="UP000093943"/>
    </source>
</evidence>
<dbReference type="AlphaFoldDB" id="A0A1A2Y4A0"/>
<organism evidence="1 2">
    <name type="scientific">Mycolicibacter sinensis (strain JDM601)</name>
    <name type="common">Mycobacterium sinense</name>
    <dbReference type="NCBI Taxonomy" id="875328"/>
    <lineage>
        <taxon>Bacteria</taxon>
        <taxon>Bacillati</taxon>
        <taxon>Actinomycetota</taxon>
        <taxon>Actinomycetes</taxon>
        <taxon>Mycobacteriales</taxon>
        <taxon>Mycobacteriaceae</taxon>
        <taxon>Mycolicibacter</taxon>
    </lineage>
</organism>
<name>A0A1A2Y4A0_MYCSD</name>
<reference evidence="2" key="1">
    <citation type="submission" date="2016-06" db="EMBL/GenBank/DDBJ databases">
        <authorList>
            <person name="Sutton G."/>
            <person name="Brinkac L."/>
            <person name="Sanka R."/>
            <person name="Adams M."/>
            <person name="Lau E."/>
            <person name="Sam S."/>
            <person name="Sreng N."/>
            <person name="Him V."/>
            <person name="Kerleguer A."/>
            <person name="Cheng S."/>
        </authorList>
    </citation>
    <scope>NUCLEOTIDE SEQUENCE [LARGE SCALE GENOMIC DNA]</scope>
    <source>
        <strain evidence="2">E1876</strain>
    </source>
</reference>
<dbReference type="EMBL" id="LZKG01000033">
    <property type="protein sequence ID" value="OBI32845.1"/>
    <property type="molecule type" value="Genomic_DNA"/>
</dbReference>
<gene>
    <name evidence="1" type="ORF">A5710_14360</name>
</gene>
<sequence length="117" mass="13125">MSHASAVRGAPIDPELDTVLAEHGWILVDREGWSDTYDWPPSESDTTGDVTYLIITQPVPPLRTCPYRLCLVDGERLLYSTSDALVADLDAIEAYRFQRDKANREPPLNVFVHAALR</sequence>
<accession>A0A1A2Y4A0</accession>
<dbReference type="RefSeq" id="WP_065018935.1">
    <property type="nucleotide sequence ID" value="NZ_LZKG01000033.1"/>
</dbReference>
<comment type="caution">
    <text evidence="1">The sequence shown here is derived from an EMBL/GenBank/DDBJ whole genome shotgun (WGS) entry which is preliminary data.</text>
</comment>
<evidence type="ECO:0000313" key="1">
    <source>
        <dbReference type="EMBL" id="OBI32845.1"/>
    </source>
</evidence>